<evidence type="ECO:0000313" key="1">
    <source>
        <dbReference type="EMBL" id="VAW18329.1"/>
    </source>
</evidence>
<dbReference type="EMBL" id="UOEP01000084">
    <property type="protein sequence ID" value="VAW18329.1"/>
    <property type="molecule type" value="Genomic_DNA"/>
</dbReference>
<sequence>DFEYTSDMLCSGESFWLEEGIVEAKILFNPVKQVVSFFYLLGEKASPQVNLLEMGAKNRVGTFLQKDGNTVSHGISIGNLKKGRPYLFRLCISKDKLVWKINDQEVFETDAGNFRFPMHLNLSSIVVRDIPGSILPVNFEVDWIRCYKEKGKA</sequence>
<organism evidence="1">
    <name type="scientific">hydrothermal vent metagenome</name>
    <dbReference type="NCBI Taxonomy" id="652676"/>
    <lineage>
        <taxon>unclassified sequences</taxon>
        <taxon>metagenomes</taxon>
        <taxon>ecological metagenomes</taxon>
    </lineage>
</organism>
<gene>
    <name evidence="1" type="ORF">MNBD_BACTEROID01-1116</name>
</gene>
<dbReference type="SUPFAM" id="SSF49899">
    <property type="entry name" value="Concanavalin A-like lectins/glucanases"/>
    <property type="match status" value="1"/>
</dbReference>
<dbReference type="InterPro" id="IPR013320">
    <property type="entry name" value="ConA-like_dom_sf"/>
</dbReference>
<dbReference type="Gene3D" id="2.60.120.200">
    <property type="match status" value="1"/>
</dbReference>
<dbReference type="AlphaFoldDB" id="A0A3B0U1N1"/>
<name>A0A3B0U1N1_9ZZZZ</name>
<protein>
    <recommendedName>
        <fullName evidence="2">GH16 domain-containing protein</fullName>
    </recommendedName>
</protein>
<reference evidence="1" key="1">
    <citation type="submission" date="2018-06" db="EMBL/GenBank/DDBJ databases">
        <authorList>
            <person name="Zhirakovskaya E."/>
        </authorList>
    </citation>
    <scope>NUCLEOTIDE SEQUENCE</scope>
</reference>
<evidence type="ECO:0008006" key="2">
    <source>
        <dbReference type="Google" id="ProtNLM"/>
    </source>
</evidence>
<accession>A0A3B0U1N1</accession>
<feature type="non-terminal residue" evidence="1">
    <location>
        <position position="1"/>
    </location>
</feature>
<proteinExistence type="predicted"/>